<dbReference type="Pfam" id="PF14223">
    <property type="entry name" value="Retrotran_gag_2"/>
    <property type="match status" value="1"/>
</dbReference>
<evidence type="ECO:0000313" key="2">
    <source>
        <dbReference type="Proteomes" id="UP000087171"/>
    </source>
</evidence>
<gene>
    <name evidence="3" type="primary">LOC105852681</name>
</gene>
<dbReference type="InterPro" id="IPR054722">
    <property type="entry name" value="PolX-like_BBD"/>
</dbReference>
<accession>A0A1S3EGP8</accession>
<reference evidence="2" key="1">
    <citation type="journal article" date="2013" name="Nat. Biotechnol.">
        <title>Draft genome sequence of chickpea (Cicer arietinum) provides a resource for trait improvement.</title>
        <authorList>
            <person name="Varshney R.K."/>
            <person name="Song C."/>
            <person name="Saxena R.K."/>
            <person name="Azam S."/>
            <person name="Yu S."/>
            <person name="Sharpe A.G."/>
            <person name="Cannon S."/>
            <person name="Baek J."/>
            <person name="Rosen B.D."/>
            <person name="Tar'an B."/>
            <person name="Millan T."/>
            <person name="Zhang X."/>
            <person name="Ramsay L.D."/>
            <person name="Iwata A."/>
            <person name="Wang Y."/>
            <person name="Nelson W."/>
            <person name="Farmer A.D."/>
            <person name="Gaur P.M."/>
            <person name="Soderlund C."/>
            <person name="Penmetsa R.V."/>
            <person name="Xu C."/>
            <person name="Bharti A.K."/>
            <person name="He W."/>
            <person name="Winter P."/>
            <person name="Zhao S."/>
            <person name="Hane J.K."/>
            <person name="Carrasquilla-Garcia N."/>
            <person name="Condie J.A."/>
            <person name="Upadhyaya H.D."/>
            <person name="Luo M.C."/>
            <person name="Thudi M."/>
            <person name="Gowda C.L."/>
            <person name="Singh N.P."/>
            <person name="Lichtenzveig J."/>
            <person name="Gali K.K."/>
            <person name="Rubio J."/>
            <person name="Nadarajan N."/>
            <person name="Dolezel J."/>
            <person name="Bansal K.C."/>
            <person name="Xu X."/>
            <person name="Edwards D."/>
            <person name="Zhang G."/>
            <person name="Kahl G."/>
            <person name="Gil J."/>
            <person name="Singh K.B."/>
            <person name="Datta S.K."/>
            <person name="Jackson S.A."/>
            <person name="Wang J."/>
            <person name="Cook D.R."/>
        </authorList>
    </citation>
    <scope>NUCLEOTIDE SEQUENCE [LARGE SCALE GENOMIC DNA]</scope>
    <source>
        <strain evidence="2">cv. CDC Frontier</strain>
    </source>
</reference>
<proteinExistence type="predicted"/>
<evidence type="ECO:0000313" key="3">
    <source>
        <dbReference type="RefSeq" id="XP_012574578.1"/>
    </source>
</evidence>
<name>A0A1S3EGP8_CICAR</name>
<keyword evidence="2" id="KW-1185">Reference proteome</keyword>
<sequence>MSSIEFLGEGASLARPPAFNWAAYMYWKERMLIFLEACSLDILEAVIDGPFVPTIAGTCDSSIPKPISDWVSNCKTAKEMWDTLQQTHEGTTDVKRAQINMLMHEYELFNMKKEESVNDMQTRFTHIIIAIAESKDLGSMSIATLFGKLREHEMELHRLSEAEQTDRKRKWLSLKAQAHQTKSEQEICTDDSNNGGYVKYDDNNKGKILGIGDIGNESTTVIKDVLYVKDLKHNLISISQLCDKGFQKVRNIQIHVFNGWIGEITSREGEIVLAQQQVVK</sequence>
<dbReference type="RefSeq" id="XP_012574578.1">
    <property type="nucleotide sequence ID" value="XM_012719124.1"/>
</dbReference>
<evidence type="ECO:0000259" key="1">
    <source>
        <dbReference type="Pfam" id="PF22936"/>
    </source>
</evidence>
<dbReference type="PANTHER" id="PTHR34676:SF8">
    <property type="entry name" value="TRANSMEMBRANE PROTEIN"/>
    <property type="match status" value="1"/>
</dbReference>
<feature type="domain" description="Retrovirus-related Pol polyprotein from transposon TNT 1-94-like beta-barrel" evidence="1">
    <location>
        <begin position="176"/>
        <end position="246"/>
    </location>
</feature>
<dbReference type="Proteomes" id="UP000087171">
    <property type="component" value="Chromosome Ca1"/>
</dbReference>
<dbReference type="Pfam" id="PF22936">
    <property type="entry name" value="Pol_BBD"/>
    <property type="match status" value="1"/>
</dbReference>
<protein>
    <submittedName>
        <fullName evidence="3">Uncharacterized protein LOC105852681</fullName>
    </submittedName>
</protein>
<organism evidence="2 3">
    <name type="scientific">Cicer arietinum</name>
    <name type="common">Chickpea</name>
    <name type="synonym">Garbanzo</name>
    <dbReference type="NCBI Taxonomy" id="3827"/>
    <lineage>
        <taxon>Eukaryota</taxon>
        <taxon>Viridiplantae</taxon>
        <taxon>Streptophyta</taxon>
        <taxon>Embryophyta</taxon>
        <taxon>Tracheophyta</taxon>
        <taxon>Spermatophyta</taxon>
        <taxon>Magnoliopsida</taxon>
        <taxon>eudicotyledons</taxon>
        <taxon>Gunneridae</taxon>
        <taxon>Pentapetalae</taxon>
        <taxon>rosids</taxon>
        <taxon>fabids</taxon>
        <taxon>Fabales</taxon>
        <taxon>Fabaceae</taxon>
        <taxon>Papilionoideae</taxon>
        <taxon>50 kb inversion clade</taxon>
        <taxon>NPAAA clade</taxon>
        <taxon>Hologalegina</taxon>
        <taxon>IRL clade</taxon>
        <taxon>Cicereae</taxon>
        <taxon>Cicer</taxon>
    </lineage>
</organism>
<dbReference type="OrthoDB" id="1932348at2759"/>
<dbReference type="AlphaFoldDB" id="A0A1S3EGP8"/>
<reference evidence="3" key="2">
    <citation type="submission" date="2025-08" db="UniProtKB">
        <authorList>
            <consortium name="RefSeq"/>
        </authorList>
    </citation>
    <scope>IDENTIFICATION</scope>
    <source>
        <tissue evidence="3">Etiolated seedlings</tissue>
    </source>
</reference>
<dbReference type="PANTHER" id="PTHR34676">
    <property type="entry name" value="DUF4219 DOMAIN-CONTAINING PROTEIN-RELATED"/>
    <property type="match status" value="1"/>
</dbReference>